<keyword evidence="1" id="KW-1133">Transmembrane helix</keyword>
<dbReference type="SUPFAM" id="SSF81324">
    <property type="entry name" value="Voltage-gated potassium channels"/>
    <property type="match status" value="2"/>
</dbReference>
<dbReference type="RefSeq" id="WP_013656580.1">
    <property type="nucleotide sequence ID" value="NC_015275.1"/>
</dbReference>
<dbReference type="Proteomes" id="UP000008467">
    <property type="component" value="Chromosome"/>
</dbReference>
<dbReference type="Gene3D" id="1.10.287.70">
    <property type="match status" value="1"/>
</dbReference>
<evidence type="ECO:0000313" key="4">
    <source>
        <dbReference type="Proteomes" id="UP000008467"/>
    </source>
</evidence>
<dbReference type="InterPro" id="IPR013099">
    <property type="entry name" value="K_chnl_dom"/>
</dbReference>
<dbReference type="KEGG" id="cle:Clole_1557"/>
<feature type="domain" description="Potassium channel" evidence="2">
    <location>
        <begin position="187"/>
        <end position="261"/>
    </location>
</feature>
<feature type="transmembrane region" description="Helical" evidence="1">
    <location>
        <begin position="215"/>
        <end position="234"/>
    </location>
</feature>
<dbReference type="STRING" id="642492.Clole_1557"/>
<accession>F2JK00</accession>
<feature type="transmembrane region" description="Helical" evidence="1">
    <location>
        <begin position="240"/>
        <end position="263"/>
    </location>
</feature>
<feature type="transmembrane region" description="Helical" evidence="1">
    <location>
        <begin position="101"/>
        <end position="120"/>
    </location>
</feature>
<organism evidence="3 4">
    <name type="scientific">Cellulosilyticum lentocellum (strain ATCC 49066 / DSM 5427 / NCIMB 11756 / RHM5)</name>
    <name type="common">Clostridium lentocellum</name>
    <dbReference type="NCBI Taxonomy" id="642492"/>
    <lineage>
        <taxon>Bacteria</taxon>
        <taxon>Bacillati</taxon>
        <taxon>Bacillota</taxon>
        <taxon>Clostridia</taxon>
        <taxon>Lachnospirales</taxon>
        <taxon>Cellulosilyticaceae</taxon>
        <taxon>Cellulosilyticum</taxon>
    </lineage>
</organism>
<dbReference type="eggNOG" id="ENOG50324NT">
    <property type="taxonomic scope" value="Bacteria"/>
</dbReference>
<keyword evidence="1" id="KW-0812">Transmembrane</keyword>
<feature type="transmembrane region" description="Helical" evidence="1">
    <location>
        <begin position="172"/>
        <end position="194"/>
    </location>
</feature>
<dbReference type="EMBL" id="CP002582">
    <property type="protein sequence ID" value="ADZ83282.1"/>
    <property type="molecule type" value="Genomic_DNA"/>
</dbReference>
<keyword evidence="4" id="KW-1185">Reference proteome</keyword>
<evidence type="ECO:0000256" key="1">
    <source>
        <dbReference type="SAM" id="Phobius"/>
    </source>
</evidence>
<reference evidence="3 4" key="1">
    <citation type="journal article" date="2011" name="J. Bacteriol.">
        <title>Complete genome sequence of the cellulose-degrading bacterium Cellulosilyticum lentocellum.</title>
        <authorList>
            <consortium name="US DOE Joint Genome Institute"/>
            <person name="Miller D.A."/>
            <person name="Suen G."/>
            <person name="Bruce D."/>
            <person name="Copeland A."/>
            <person name="Cheng J.F."/>
            <person name="Detter C."/>
            <person name="Goodwin L.A."/>
            <person name="Han C.S."/>
            <person name="Hauser L.J."/>
            <person name="Land M.L."/>
            <person name="Lapidus A."/>
            <person name="Lucas S."/>
            <person name="Meincke L."/>
            <person name="Pitluck S."/>
            <person name="Tapia R."/>
            <person name="Teshima H."/>
            <person name="Woyke T."/>
            <person name="Fox B.G."/>
            <person name="Angert E.R."/>
            <person name="Currie C.R."/>
        </authorList>
    </citation>
    <scope>NUCLEOTIDE SEQUENCE [LARGE SCALE GENOMIC DNA]</scope>
    <source>
        <strain evidence="4">ATCC 49066 / DSM 5427 / NCIMB 11756 / RHM5</strain>
    </source>
</reference>
<feature type="transmembrane region" description="Helical" evidence="1">
    <location>
        <begin position="132"/>
        <end position="152"/>
    </location>
</feature>
<keyword evidence="1" id="KW-0472">Membrane</keyword>
<evidence type="ECO:0000259" key="2">
    <source>
        <dbReference type="Pfam" id="PF07885"/>
    </source>
</evidence>
<protein>
    <submittedName>
        <fullName evidence="3">Ion transport 2 domain protein</fullName>
    </submittedName>
</protein>
<dbReference type="Pfam" id="PF07885">
    <property type="entry name" value="Ion_trans_2"/>
    <property type="match status" value="1"/>
</dbReference>
<proteinExistence type="predicted"/>
<dbReference type="HOGENOM" id="CLU_1044660_0_0_9"/>
<dbReference type="AlphaFoldDB" id="F2JK00"/>
<name>F2JK00_CELLD</name>
<gene>
    <name evidence="3" type="ordered locus">Clole_1557</name>
</gene>
<evidence type="ECO:0000313" key="3">
    <source>
        <dbReference type="EMBL" id="ADZ83282.1"/>
    </source>
</evidence>
<sequence length="266" mass="30171">MYLVLILLILLVGQLIVGAKSKQLSLKHVVKEFFWVEGSWQDQMIDLLQKGVVILLSIGKVLKQEGEIQKSIVFLLAFVMYSLLLKLLISFTLWLEEYLMSMTLDIAFSILIPTVILMFFSTINTVITRQVAFMALITSVVMVYLEMLHFITGEVPYKPDTKRGKALKVKSIIAWLVIILSNLYTLLVLVQFTGHSRIHHFIQAETFNQQSAVDLFYYLVITFTTVGFGDVYPQTTLAKVLTIMIALSGMLFSGMFIATILAVDER</sequence>
<feature type="transmembrane region" description="Helical" evidence="1">
    <location>
        <begin position="74"/>
        <end position="95"/>
    </location>
</feature>